<dbReference type="EMBL" id="LR797371">
    <property type="protein sequence ID" value="CAB4211291.1"/>
    <property type="molecule type" value="Genomic_DNA"/>
</dbReference>
<organism evidence="1">
    <name type="scientific">uncultured Caudovirales phage</name>
    <dbReference type="NCBI Taxonomy" id="2100421"/>
    <lineage>
        <taxon>Viruses</taxon>
        <taxon>Duplodnaviria</taxon>
        <taxon>Heunggongvirae</taxon>
        <taxon>Uroviricota</taxon>
        <taxon>Caudoviricetes</taxon>
        <taxon>Peduoviridae</taxon>
        <taxon>Maltschvirus</taxon>
        <taxon>Maltschvirus maltsch</taxon>
    </lineage>
</organism>
<reference evidence="1" key="1">
    <citation type="submission" date="2020-05" db="EMBL/GenBank/DDBJ databases">
        <authorList>
            <person name="Chiriac C."/>
            <person name="Salcher M."/>
            <person name="Ghai R."/>
            <person name="Kavagutti S V."/>
        </authorList>
    </citation>
    <scope>NUCLEOTIDE SEQUENCE</scope>
</reference>
<evidence type="ECO:0000313" key="5">
    <source>
        <dbReference type="EMBL" id="CAB5237989.1"/>
    </source>
</evidence>
<dbReference type="EMBL" id="LR797025">
    <property type="protein sequence ID" value="CAB4182533.1"/>
    <property type="molecule type" value="Genomic_DNA"/>
</dbReference>
<gene>
    <name evidence="2" type="ORF">UFOVP1076_11</name>
    <name evidence="3" type="ORF">UFOVP1314_54</name>
    <name evidence="4" type="ORF">UFOVP1427_16</name>
    <name evidence="5" type="ORF">UFOVP1523_20</name>
    <name evidence="1" type="ORF">UFOVP991_11</name>
</gene>
<name>A0A6J5Q3W7_9CAUD</name>
<evidence type="ECO:0000313" key="1">
    <source>
        <dbReference type="EMBL" id="CAB4176208.1"/>
    </source>
</evidence>
<sequence>MTTTFQAPNHPPQIEIVPGALSTAGPDFSLIPVISLERLAERFQLGEERKGDKAWNAHSKNQHILLSKKFLIARLNHVIHHSYKLINKLSNDLPFDSDDDAAAIMWGGCFAIAATDALTKEKADVPFRAS</sequence>
<evidence type="ECO:0000313" key="2">
    <source>
        <dbReference type="EMBL" id="CAB4182533.1"/>
    </source>
</evidence>
<proteinExistence type="predicted"/>
<dbReference type="EMBL" id="LR797258">
    <property type="protein sequence ID" value="CAB4198224.1"/>
    <property type="molecule type" value="Genomic_DNA"/>
</dbReference>
<protein>
    <submittedName>
        <fullName evidence="1">Uncharacterized protein</fullName>
    </submittedName>
</protein>
<dbReference type="EMBL" id="LR798456">
    <property type="protein sequence ID" value="CAB5237989.1"/>
    <property type="molecule type" value="Genomic_DNA"/>
</dbReference>
<evidence type="ECO:0000313" key="3">
    <source>
        <dbReference type="EMBL" id="CAB4198224.1"/>
    </source>
</evidence>
<evidence type="ECO:0000313" key="4">
    <source>
        <dbReference type="EMBL" id="CAB4211291.1"/>
    </source>
</evidence>
<accession>A0A6J5Q3W7</accession>
<dbReference type="EMBL" id="LR796941">
    <property type="protein sequence ID" value="CAB4176208.1"/>
    <property type="molecule type" value="Genomic_DNA"/>
</dbReference>